<evidence type="ECO:0000256" key="1">
    <source>
        <dbReference type="SAM" id="Phobius"/>
    </source>
</evidence>
<feature type="transmembrane region" description="Helical" evidence="1">
    <location>
        <begin position="32"/>
        <end position="49"/>
    </location>
</feature>
<keyword evidence="1" id="KW-1133">Transmembrane helix</keyword>
<dbReference type="Proteomes" id="UP000290649">
    <property type="component" value="Unassembled WGS sequence"/>
</dbReference>
<gene>
    <name evidence="2" type="ORF">DS745_03880</name>
</gene>
<comment type="caution">
    <text evidence="2">The sequence shown here is derived from an EMBL/GenBank/DDBJ whole genome shotgun (WGS) entry which is preliminary data.</text>
</comment>
<keyword evidence="1" id="KW-0472">Membrane</keyword>
<evidence type="ECO:0000313" key="3">
    <source>
        <dbReference type="Proteomes" id="UP000290649"/>
    </source>
</evidence>
<dbReference type="AlphaFoldDB" id="A0A4Q0VYS5"/>
<sequence>MVKLIAMILFVLIVELGILFGISFYFEVDLLSTLFFGAVFFVFISYLMSSSGDMFTRGQEAAAFQASGGRYIPKYEKFTMQIGPFMIGSVLCFVVYLVLSYF</sequence>
<feature type="transmembrane region" description="Helical" evidence="1">
    <location>
        <begin position="7"/>
        <end position="26"/>
    </location>
</feature>
<evidence type="ECO:0008006" key="4">
    <source>
        <dbReference type="Google" id="ProtNLM"/>
    </source>
</evidence>
<feature type="transmembrane region" description="Helical" evidence="1">
    <location>
        <begin position="78"/>
        <end position="99"/>
    </location>
</feature>
<keyword evidence="3" id="KW-1185">Reference proteome</keyword>
<keyword evidence="1" id="KW-0812">Transmembrane</keyword>
<protein>
    <recommendedName>
        <fullName evidence="4">DUF3899 domain-containing protein</fullName>
    </recommendedName>
</protein>
<dbReference type="EMBL" id="QOUX01000001">
    <property type="protein sequence ID" value="RXJ04532.1"/>
    <property type="molecule type" value="Genomic_DNA"/>
</dbReference>
<evidence type="ECO:0000313" key="2">
    <source>
        <dbReference type="EMBL" id="RXJ04532.1"/>
    </source>
</evidence>
<dbReference type="RefSeq" id="WP_129076872.1">
    <property type="nucleotide sequence ID" value="NZ_QOUX01000001.1"/>
</dbReference>
<name>A0A4Q0VYS5_9BACI</name>
<proteinExistence type="predicted"/>
<reference evidence="2 3" key="1">
    <citation type="journal article" date="2019" name="Int. J. Syst. Evol. Microbiol.">
        <title>Anaerobacillus alkaliphilus sp. nov., a novel alkaliphilic and moderately halophilic bacterium.</title>
        <authorList>
            <person name="Borsodi A.K."/>
            <person name="Aszalos J.M."/>
            <person name="Bihari P."/>
            <person name="Nagy I."/>
            <person name="Schumann P."/>
            <person name="Sproer C."/>
            <person name="Kovacs A.L."/>
            <person name="Boka K."/>
            <person name="Dobosy P."/>
            <person name="Ovari M."/>
            <person name="Szili-Kovacs T."/>
            <person name="Toth E."/>
        </authorList>
    </citation>
    <scope>NUCLEOTIDE SEQUENCE [LARGE SCALE GENOMIC DNA]</scope>
    <source>
        <strain evidence="2 3">B16-10</strain>
    </source>
</reference>
<organism evidence="2 3">
    <name type="scientific">Anaerobacillus alkaliphilus</name>
    <dbReference type="NCBI Taxonomy" id="1548597"/>
    <lineage>
        <taxon>Bacteria</taxon>
        <taxon>Bacillati</taxon>
        <taxon>Bacillota</taxon>
        <taxon>Bacilli</taxon>
        <taxon>Bacillales</taxon>
        <taxon>Bacillaceae</taxon>
        <taxon>Anaerobacillus</taxon>
    </lineage>
</organism>
<accession>A0A4Q0VYS5</accession>
<dbReference type="OrthoDB" id="2879144at2"/>